<keyword evidence="2" id="KW-1185">Reference proteome</keyword>
<dbReference type="PANTHER" id="PTHR19446">
    <property type="entry name" value="REVERSE TRANSCRIPTASES"/>
    <property type="match status" value="1"/>
</dbReference>
<name>A0ABR1CTU5_NECAM</name>
<reference evidence="1 2" key="1">
    <citation type="submission" date="2023-08" db="EMBL/GenBank/DDBJ databases">
        <title>A Necator americanus chromosomal reference genome.</title>
        <authorList>
            <person name="Ilik V."/>
            <person name="Petrzelkova K.J."/>
            <person name="Pardy F."/>
            <person name="Fuh T."/>
            <person name="Niatou-Singa F.S."/>
            <person name="Gouil Q."/>
            <person name="Baker L."/>
            <person name="Ritchie M.E."/>
            <person name="Jex A.R."/>
            <person name="Gazzola D."/>
            <person name="Li H."/>
            <person name="Toshio Fujiwara R."/>
            <person name="Zhan B."/>
            <person name="Aroian R.V."/>
            <person name="Pafco B."/>
            <person name="Schwarz E.M."/>
        </authorList>
    </citation>
    <scope>NUCLEOTIDE SEQUENCE [LARGE SCALE GENOMIC DNA]</scope>
    <source>
        <strain evidence="1 2">Aroian</strain>
        <tissue evidence="1">Whole animal</tissue>
    </source>
</reference>
<accession>A0ABR1CTU5</accession>
<gene>
    <name evidence="1" type="primary">Necator_chrIII.g9998</name>
    <name evidence="1" type="ORF">RB195_009233</name>
</gene>
<comment type="caution">
    <text evidence="1">The sequence shown here is derived from an EMBL/GenBank/DDBJ whole genome shotgun (WGS) entry which is preliminary data.</text>
</comment>
<dbReference type="InterPro" id="IPR043502">
    <property type="entry name" value="DNA/RNA_pol_sf"/>
</dbReference>
<evidence type="ECO:0000313" key="1">
    <source>
        <dbReference type="EMBL" id="KAK6741252.1"/>
    </source>
</evidence>
<evidence type="ECO:0000313" key="2">
    <source>
        <dbReference type="Proteomes" id="UP001303046"/>
    </source>
</evidence>
<dbReference type="Proteomes" id="UP001303046">
    <property type="component" value="Unassembled WGS sequence"/>
</dbReference>
<sequence length="127" mass="14460">MKNGKSCGDDGNSAEMLKSLSPSGICEMTKIIRSIWIDKRIRDSWRHAIIVSLHKKVSVAEPSNYRGISLLRIMYKVLERIILDRVIRHREETTLDEEAGFRPGLSTSDQVFIVRRVIGSGIRSLYS</sequence>
<organism evidence="1 2">
    <name type="scientific">Necator americanus</name>
    <name type="common">Human hookworm</name>
    <dbReference type="NCBI Taxonomy" id="51031"/>
    <lineage>
        <taxon>Eukaryota</taxon>
        <taxon>Metazoa</taxon>
        <taxon>Ecdysozoa</taxon>
        <taxon>Nematoda</taxon>
        <taxon>Chromadorea</taxon>
        <taxon>Rhabditida</taxon>
        <taxon>Rhabditina</taxon>
        <taxon>Rhabditomorpha</taxon>
        <taxon>Strongyloidea</taxon>
        <taxon>Ancylostomatidae</taxon>
        <taxon>Bunostominae</taxon>
        <taxon>Necator</taxon>
    </lineage>
</organism>
<dbReference type="SUPFAM" id="SSF56672">
    <property type="entry name" value="DNA/RNA polymerases"/>
    <property type="match status" value="1"/>
</dbReference>
<protein>
    <recommendedName>
        <fullName evidence="3">Reverse transcriptase domain-containing protein</fullName>
    </recommendedName>
</protein>
<proteinExistence type="predicted"/>
<evidence type="ECO:0008006" key="3">
    <source>
        <dbReference type="Google" id="ProtNLM"/>
    </source>
</evidence>
<dbReference type="EMBL" id="JAVFWL010000003">
    <property type="protein sequence ID" value="KAK6741252.1"/>
    <property type="molecule type" value="Genomic_DNA"/>
</dbReference>